<organism evidence="1 2">
    <name type="scientific">Acrobeloides nanus</name>
    <dbReference type="NCBI Taxonomy" id="290746"/>
    <lineage>
        <taxon>Eukaryota</taxon>
        <taxon>Metazoa</taxon>
        <taxon>Ecdysozoa</taxon>
        <taxon>Nematoda</taxon>
        <taxon>Chromadorea</taxon>
        <taxon>Rhabditida</taxon>
        <taxon>Tylenchina</taxon>
        <taxon>Cephalobomorpha</taxon>
        <taxon>Cephaloboidea</taxon>
        <taxon>Cephalobidae</taxon>
        <taxon>Acrobeloides</taxon>
    </lineage>
</organism>
<protein>
    <submittedName>
        <fullName evidence="2">Uncharacterized protein</fullName>
    </submittedName>
</protein>
<reference evidence="2" key="1">
    <citation type="submission" date="2022-11" db="UniProtKB">
        <authorList>
            <consortium name="WormBaseParasite"/>
        </authorList>
    </citation>
    <scope>IDENTIFICATION</scope>
</reference>
<evidence type="ECO:0000313" key="2">
    <source>
        <dbReference type="WBParaSite" id="ACRNAN_scaffold20147.g23783.t1"/>
    </source>
</evidence>
<accession>A0A914D9G9</accession>
<dbReference type="Gene3D" id="3.10.50.40">
    <property type="match status" value="1"/>
</dbReference>
<dbReference type="InterPro" id="IPR046357">
    <property type="entry name" value="PPIase_dom_sf"/>
</dbReference>
<dbReference type="WBParaSite" id="ACRNAN_scaffold20147.g23783.t1">
    <property type="protein sequence ID" value="ACRNAN_scaffold20147.g23783.t1"/>
    <property type="gene ID" value="ACRNAN_scaffold20147.g23783"/>
</dbReference>
<keyword evidence="1" id="KW-1185">Reference proteome</keyword>
<dbReference type="Proteomes" id="UP000887540">
    <property type="component" value="Unplaced"/>
</dbReference>
<sequence>MLVDEISQFDIDTREVLTYPMVSKKLRDISHAEMEHTEVHHEHHCAAMGPMKTGYEILDDLIQNPRPLRFIVHLIQVLQPTDYEADSWQMNSEKKLESVETLRLEGNELFKKVSQEYAVHGAPKRAK</sequence>
<evidence type="ECO:0000313" key="1">
    <source>
        <dbReference type="Proteomes" id="UP000887540"/>
    </source>
</evidence>
<dbReference type="AlphaFoldDB" id="A0A914D9G9"/>
<dbReference type="GO" id="GO:0003755">
    <property type="term" value="F:peptidyl-prolyl cis-trans isomerase activity"/>
    <property type="evidence" value="ECO:0007669"/>
    <property type="project" value="InterPro"/>
</dbReference>
<proteinExistence type="predicted"/>
<name>A0A914D9G9_9BILA</name>